<feature type="transmembrane region" description="Helical" evidence="1">
    <location>
        <begin position="47"/>
        <end position="67"/>
    </location>
</feature>
<organism evidence="2 4">
    <name type="scientific">Medicago truncatula</name>
    <name type="common">Barrel medic</name>
    <name type="synonym">Medicago tribuloides</name>
    <dbReference type="NCBI Taxonomy" id="3880"/>
    <lineage>
        <taxon>Eukaryota</taxon>
        <taxon>Viridiplantae</taxon>
        <taxon>Streptophyta</taxon>
        <taxon>Embryophyta</taxon>
        <taxon>Tracheophyta</taxon>
        <taxon>Spermatophyta</taxon>
        <taxon>Magnoliopsida</taxon>
        <taxon>eudicotyledons</taxon>
        <taxon>Gunneridae</taxon>
        <taxon>Pentapetalae</taxon>
        <taxon>rosids</taxon>
        <taxon>fabids</taxon>
        <taxon>Fabales</taxon>
        <taxon>Fabaceae</taxon>
        <taxon>Papilionoideae</taxon>
        <taxon>50 kb inversion clade</taxon>
        <taxon>NPAAA clade</taxon>
        <taxon>Hologalegina</taxon>
        <taxon>IRL clade</taxon>
        <taxon>Trifolieae</taxon>
        <taxon>Medicago</taxon>
    </lineage>
</organism>
<evidence type="ECO:0000256" key="1">
    <source>
        <dbReference type="SAM" id="Phobius"/>
    </source>
</evidence>
<feature type="transmembrane region" description="Helical" evidence="1">
    <location>
        <begin position="197"/>
        <end position="217"/>
    </location>
</feature>
<dbReference type="EnsemblPlants" id="AES77374">
    <property type="protein sequence ID" value="AES77374"/>
    <property type="gene ID" value="MTR_7g009860"/>
</dbReference>
<evidence type="ECO:0000313" key="4">
    <source>
        <dbReference type="Proteomes" id="UP000002051"/>
    </source>
</evidence>
<keyword evidence="1" id="KW-1133">Transmembrane helix</keyword>
<feature type="transmembrane region" description="Helical" evidence="1">
    <location>
        <begin position="293"/>
        <end position="316"/>
    </location>
</feature>
<keyword evidence="1 2" id="KW-0812">Transmembrane</keyword>
<dbReference type="HOGENOM" id="CLU_850925_0_0_1"/>
<evidence type="ECO:0000313" key="3">
    <source>
        <dbReference type="EnsemblPlants" id="AES77374"/>
    </source>
</evidence>
<feature type="transmembrane region" description="Helical" evidence="1">
    <location>
        <begin position="263"/>
        <end position="281"/>
    </location>
</feature>
<feature type="transmembrane region" description="Helical" evidence="1">
    <location>
        <begin position="165"/>
        <end position="185"/>
    </location>
</feature>
<dbReference type="EMBL" id="CM001223">
    <property type="protein sequence ID" value="AES77374.1"/>
    <property type="molecule type" value="Genomic_DNA"/>
</dbReference>
<feature type="transmembrane region" description="Helical" evidence="1">
    <location>
        <begin position="112"/>
        <end position="132"/>
    </location>
</feature>
<gene>
    <name evidence="2" type="ordered locus">MTR_7g009860</name>
</gene>
<feature type="transmembrane region" description="Helical" evidence="1">
    <location>
        <begin position="12"/>
        <end position="35"/>
    </location>
</feature>
<protein>
    <submittedName>
        <fullName evidence="2">Transmembrane protein, putative</fullName>
    </submittedName>
</protein>
<dbReference type="Proteomes" id="UP000002051">
    <property type="component" value="Unassembled WGS sequence"/>
</dbReference>
<dbReference type="AlphaFoldDB" id="G7KZW2"/>
<keyword evidence="1" id="KW-0472">Membrane</keyword>
<accession>G7KZW2</accession>
<keyword evidence="4" id="KW-1185">Reference proteome</keyword>
<reference evidence="2 4" key="2">
    <citation type="journal article" date="2014" name="BMC Genomics">
        <title>An improved genome release (version Mt4.0) for the model legume Medicago truncatula.</title>
        <authorList>
            <person name="Tang H."/>
            <person name="Krishnakumar V."/>
            <person name="Bidwell S."/>
            <person name="Rosen B."/>
            <person name="Chan A."/>
            <person name="Zhou S."/>
            <person name="Gentzbittel L."/>
            <person name="Childs K.L."/>
            <person name="Yandell M."/>
            <person name="Gundlach H."/>
            <person name="Mayer K.F."/>
            <person name="Schwartz D.C."/>
            <person name="Town C.D."/>
        </authorList>
    </citation>
    <scope>GENOME REANNOTATION</scope>
    <source>
        <strain evidence="3 4">cv. Jemalong A17</strain>
    </source>
</reference>
<reference evidence="2 4" key="1">
    <citation type="journal article" date="2011" name="Nature">
        <title>The Medicago genome provides insight into the evolution of rhizobial symbioses.</title>
        <authorList>
            <person name="Young N.D."/>
            <person name="Debelle F."/>
            <person name="Oldroyd G.E."/>
            <person name="Geurts R."/>
            <person name="Cannon S.B."/>
            <person name="Udvardi M.K."/>
            <person name="Benedito V.A."/>
            <person name="Mayer K.F."/>
            <person name="Gouzy J."/>
            <person name="Schoof H."/>
            <person name="Van de Peer Y."/>
            <person name="Proost S."/>
            <person name="Cook D.R."/>
            <person name="Meyers B.C."/>
            <person name="Spannagl M."/>
            <person name="Cheung F."/>
            <person name="De Mita S."/>
            <person name="Krishnakumar V."/>
            <person name="Gundlach H."/>
            <person name="Zhou S."/>
            <person name="Mudge J."/>
            <person name="Bharti A.K."/>
            <person name="Murray J.D."/>
            <person name="Naoumkina M.A."/>
            <person name="Rosen B."/>
            <person name="Silverstein K.A."/>
            <person name="Tang H."/>
            <person name="Rombauts S."/>
            <person name="Zhao P.X."/>
            <person name="Zhou P."/>
            <person name="Barbe V."/>
            <person name="Bardou P."/>
            <person name="Bechner M."/>
            <person name="Bellec A."/>
            <person name="Berger A."/>
            <person name="Berges H."/>
            <person name="Bidwell S."/>
            <person name="Bisseling T."/>
            <person name="Choisne N."/>
            <person name="Couloux A."/>
            <person name="Denny R."/>
            <person name="Deshpande S."/>
            <person name="Dai X."/>
            <person name="Doyle J.J."/>
            <person name="Dudez A.M."/>
            <person name="Farmer A.D."/>
            <person name="Fouteau S."/>
            <person name="Franken C."/>
            <person name="Gibelin C."/>
            <person name="Gish J."/>
            <person name="Goldstein S."/>
            <person name="Gonzalez A.J."/>
            <person name="Green P.J."/>
            <person name="Hallab A."/>
            <person name="Hartog M."/>
            <person name="Hua A."/>
            <person name="Humphray S.J."/>
            <person name="Jeong D.H."/>
            <person name="Jing Y."/>
            <person name="Jocker A."/>
            <person name="Kenton S.M."/>
            <person name="Kim D.J."/>
            <person name="Klee K."/>
            <person name="Lai H."/>
            <person name="Lang C."/>
            <person name="Lin S."/>
            <person name="Macmil S.L."/>
            <person name="Magdelenat G."/>
            <person name="Matthews L."/>
            <person name="McCorrison J."/>
            <person name="Monaghan E.L."/>
            <person name="Mun J.H."/>
            <person name="Najar F.Z."/>
            <person name="Nicholson C."/>
            <person name="Noirot C."/>
            <person name="O'Bleness M."/>
            <person name="Paule C.R."/>
            <person name="Poulain J."/>
            <person name="Prion F."/>
            <person name="Qin B."/>
            <person name="Qu C."/>
            <person name="Retzel E.F."/>
            <person name="Riddle C."/>
            <person name="Sallet E."/>
            <person name="Samain S."/>
            <person name="Samson N."/>
            <person name="Sanders I."/>
            <person name="Saurat O."/>
            <person name="Scarpelli C."/>
            <person name="Schiex T."/>
            <person name="Segurens B."/>
            <person name="Severin A.J."/>
            <person name="Sherrier D.J."/>
            <person name="Shi R."/>
            <person name="Sims S."/>
            <person name="Singer S.R."/>
            <person name="Sinharoy S."/>
            <person name="Sterck L."/>
            <person name="Viollet A."/>
            <person name="Wang B.B."/>
            <person name="Wang K."/>
            <person name="Wang M."/>
            <person name="Wang X."/>
            <person name="Warfsmann J."/>
            <person name="Weissenbach J."/>
            <person name="White D.D."/>
            <person name="White J.D."/>
            <person name="Wiley G.B."/>
            <person name="Wincker P."/>
            <person name="Xing Y."/>
            <person name="Yang L."/>
            <person name="Yao Z."/>
            <person name="Ying F."/>
            <person name="Zhai J."/>
            <person name="Zhou L."/>
            <person name="Zuber A."/>
            <person name="Denarie J."/>
            <person name="Dixon R.A."/>
            <person name="May G.D."/>
            <person name="Schwartz D.C."/>
            <person name="Rogers J."/>
            <person name="Quetier F."/>
            <person name="Town C.D."/>
            <person name="Roe B.A."/>
        </authorList>
    </citation>
    <scope>NUCLEOTIDE SEQUENCE [LARGE SCALE GENOMIC DNA]</scope>
    <source>
        <strain evidence="2">A17</strain>
        <strain evidence="3 4">cv. Jemalong A17</strain>
    </source>
</reference>
<feature type="transmembrane region" description="Helical" evidence="1">
    <location>
        <begin position="238"/>
        <end position="257"/>
    </location>
</feature>
<dbReference type="PANTHER" id="PTHR34414:SF1">
    <property type="entry name" value="SUBTILISIN-LIKE SERINE PROTEASE"/>
    <property type="match status" value="1"/>
</dbReference>
<reference evidence="3" key="3">
    <citation type="submission" date="2015-04" db="UniProtKB">
        <authorList>
            <consortium name="EnsemblPlants"/>
        </authorList>
    </citation>
    <scope>IDENTIFICATION</scope>
    <source>
        <strain evidence="3">cv. Jemalong A17</strain>
    </source>
</reference>
<feature type="transmembrane region" description="Helical" evidence="1">
    <location>
        <begin position="88"/>
        <end position="106"/>
    </location>
</feature>
<evidence type="ECO:0000313" key="2">
    <source>
        <dbReference type="EMBL" id="AES77374.1"/>
    </source>
</evidence>
<sequence>MIRDIDKDHQRFKRVVVITMNLFLALIMFAAMNISSYFGKFMVQHNIAVMLIVLAVVSIFQIALNIGSTLHRVPNPNPNPLKNNNENTMVILYILVLSSVISSIEVRLVSNTAAAIINLILCHITLTRFVTFNKQEIPRLIRISTLCTWYMMRDIDKDHQRFKRVVVITMNLFLALIMFAAMNISSYFGKFMVQHNIAVMLIVLAVVSIFQIALNIGSTLHRVPNPNPNPHKNNNNNNTMVILYILLLSSVISSIEVRLVSNTAAAIINFILCHITLTRFVTFNKQEIPRLIWALIVSAWFVFLQLTITFLTFLSLDQGMKTFSWLV</sequence>
<dbReference type="PaxDb" id="3880-AES77374"/>
<name>G7KZW2_MEDTR</name>
<proteinExistence type="predicted"/>
<dbReference type="PANTHER" id="PTHR34414">
    <property type="entry name" value="HET DOMAIN-CONTAINING PROTEIN-RELATED"/>
    <property type="match status" value="1"/>
</dbReference>